<keyword evidence="2" id="KW-1185">Reference proteome</keyword>
<protein>
    <recommendedName>
        <fullName evidence="3">Apolipoprotein D</fullName>
    </recommendedName>
</protein>
<evidence type="ECO:0000313" key="1">
    <source>
        <dbReference type="EMBL" id="MPC59275.1"/>
    </source>
</evidence>
<gene>
    <name evidence="1" type="ORF">E2C01_053291</name>
</gene>
<dbReference type="GO" id="GO:0000302">
    <property type="term" value="P:response to reactive oxygen species"/>
    <property type="evidence" value="ECO:0007669"/>
    <property type="project" value="TreeGrafter"/>
</dbReference>
<dbReference type="SUPFAM" id="SSF50814">
    <property type="entry name" value="Lipocalins"/>
    <property type="match status" value="1"/>
</dbReference>
<dbReference type="GO" id="GO:0006629">
    <property type="term" value="P:lipid metabolic process"/>
    <property type="evidence" value="ECO:0007669"/>
    <property type="project" value="TreeGrafter"/>
</dbReference>
<dbReference type="OrthoDB" id="6359662at2759"/>
<reference evidence="1 2" key="1">
    <citation type="submission" date="2019-05" db="EMBL/GenBank/DDBJ databases">
        <title>Another draft genome of Portunus trituberculatus and its Hox gene families provides insights of decapod evolution.</title>
        <authorList>
            <person name="Jeong J.-H."/>
            <person name="Song I."/>
            <person name="Kim S."/>
            <person name="Choi T."/>
            <person name="Kim D."/>
            <person name="Ryu S."/>
            <person name="Kim W."/>
        </authorList>
    </citation>
    <scope>NUCLEOTIDE SEQUENCE [LARGE SCALE GENOMIC DNA]</scope>
    <source>
        <tissue evidence="1">Muscle</tissue>
    </source>
</reference>
<accession>A0A5B7GP36</accession>
<dbReference type="PANTHER" id="PTHR10612">
    <property type="entry name" value="APOLIPOPROTEIN D"/>
    <property type="match status" value="1"/>
</dbReference>
<dbReference type="GO" id="GO:0005737">
    <property type="term" value="C:cytoplasm"/>
    <property type="evidence" value="ECO:0007669"/>
    <property type="project" value="TreeGrafter"/>
</dbReference>
<name>A0A5B7GP36_PORTR</name>
<dbReference type="Proteomes" id="UP000324222">
    <property type="component" value="Unassembled WGS sequence"/>
</dbReference>
<dbReference type="AlphaFoldDB" id="A0A5B7GP36"/>
<evidence type="ECO:0000313" key="2">
    <source>
        <dbReference type="Proteomes" id="UP000324222"/>
    </source>
</evidence>
<dbReference type="PANTHER" id="PTHR10612:SF49">
    <property type="entry name" value="APOLIPOPROTEIN D-LIKE PROTEIN"/>
    <property type="match status" value="1"/>
</dbReference>
<dbReference type="Gene3D" id="2.40.128.20">
    <property type="match status" value="1"/>
</dbReference>
<sequence length="265" mass="30020">MELYTGFSCKLSYPYAQFTSNIATVTINRCSINTAETIYFFHYLGRRPYDDRPQPRPSPPQRHSRGVARQAGWLAEGWVGERASRSVMVVRHEVVSLVVVEVVVMNILATLTKLSCGHAIEFGRCSSVSGDPYFHPDELEGLWYVIEMYKTSSRCMTITFQRTLDGFTGTEVRELLVGRRVGLDHSVSNTGVFTFKNIDNPALMKVRWPSVFIDKPADVTVVDTDGVHFAVLYECQSLWVLRRASAVILSRQPFLDEAVLQRVRC</sequence>
<dbReference type="EMBL" id="VSRR010016415">
    <property type="protein sequence ID" value="MPC59275.1"/>
    <property type="molecule type" value="Genomic_DNA"/>
</dbReference>
<proteinExistence type="predicted"/>
<evidence type="ECO:0008006" key="3">
    <source>
        <dbReference type="Google" id="ProtNLM"/>
    </source>
</evidence>
<organism evidence="1 2">
    <name type="scientific">Portunus trituberculatus</name>
    <name type="common">Swimming crab</name>
    <name type="synonym">Neptunus trituberculatus</name>
    <dbReference type="NCBI Taxonomy" id="210409"/>
    <lineage>
        <taxon>Eukaryota</taxon>
        <taxon>Metazoa</taxon>
        <taxon>Ecdysozoa</taxon>
        <taxon>Arthropoda</taxon>
        <taxon>Crustacea</taxon>
        <taxon>Multicrustacea</taxon>
        <taxon>Malacostraca</taxon>
        <taxon>Eumalacostraca</taxon>
        <taxon>Eucarida</taxon>
        <taxon>Decapoda</taxon>
        <taxon>Pleocyemata</taxon>
        <taxon>Brachyura</taxon>
        <taxon>Eubrachyura</taxon>
        <taxon>Portunoidea</taxon>
        <taxon>Portunidae</taxon>
        <taxon>Portuninae</taxon>
        <taxon>Portunus</taxon>
    </lineage>
</organism>
<dbReference type="InterPro" id="IPR012674">
    <property type="entry name" value="Calycin"/>
</dbReference>
<comment type="caution">
    <text evidence="1">The sequence shown here is derived from an EMBL/GenBank/DDBJ whole genome shotgun (WGS) entry which is preliminary data.</text>
</comment>